<dbReference type="PANTHER" id="PTHR30535">
    <property type="entry name" value="VITAMIN B12-BINDING PROTEIN"/>
    <property type="match status" value="1"/>
</dbReference>
<dbReference type="RefSeq" id="WP_022866651.1">
    <property type="nucleotide sequence ID" value="NZ_CP171105.1"/>
</dbReference>
<organism evidence="4 5">
    <name type="scientific">Actinotignum urinale</name>
    <dbReference type="NCBI Taxonomy" id="190146"/>
    <lineage>
        <taxon>Bacteria</taxon>
        <taxon>Bacillati</taxon>
        <taxon>Actinomycetota</taxon>
        <taxon>Actinomycetes</taxon>
        <taxon>Actinomycetales</taxon>
        <taxon>Actinomycetaceae</taxon>
        <taxon>Actinotignum</taxon>
    </lineage>
</organism>
<dbReference type="EMBL" id="JAWNGC010000003">
    <property type="protein sequence ID" value="MDY5154794.1"/>
    <property type="molecule type" value="Genomic_DNA"/>
</dbReference>
<evidence type="ECO:0000259" key="3">
    <source>
        <dbReference type="PROSITE" id="PS50983"/>
    </source>
</evidence>
<gene>
    <name evidence="4" type="ORF">R6G80_03520</name>
</gene>
<evidence type="ECO:0000256" key="2">
    <source>
        <dbReference type="SAM" id="SignalP"/>
    </source>
</evidence>
<dbReference type="PROSITE" id="PS50983">
    <property type="entry name" value="FE_B12_PBP"/>
    <property type="match status" value="1"/>
</dbReference>
<comment type="caution">
    <text evidence="4">The sequence shown here is derived from an EMBL/GenBank/DDBJ whole genome shotgun (WGS) entry which is preliminary data.</text>
</comment>
<evidence type="ECO:0000256" key="1">
    <source>
        <dbReference type="ARBA" id="ARBA00008814"/>
    </source>
</evidence>
<feature type="signal peptide" evidence="2">
    <location>
        <begin position="1"/>
        <end position="23"/>
    </location>
</feature>
<dbReference type="AlphaFoldDB" id="A0AAW9HT15"/>
<dbReference type="Pfam" id="PF01497">
    <property type="entry name" value="Peripla_BP_2"/>
    <property type="match status" value="1"/>
</dbReference>
<protein>
    <submittedName>
        <fullName evidence="4">ABC transporter substrate-binding protein</fullName>
    </submittedName>
</protein>
<feature type="chain" id="PRO_5043959357" evidence="2">
    <location>
        <begin position="24"/>
        <end position="330"/>
    </location>
</feature>
<comment type="similarity">
    <text evidence="1">Belongs to the bacterial solute-binding protein 8 family.</text>
</comment>
<dbReference type="Gene3D" id="3.40.50.1980">
    <property type="entry name" value="Nitrogenase molybdenum iron protein domain"/>
    <property type="match status" value="2"/>
</dbReference>
<name>A0AAW9HT15_9ACTO</name>
<dbReference type="PANTHER" id="PTHR30535:SF7">
    <property type="entry name" value="IRON(III) DICITRATE-BINDING PROTEIN"/>
    <property type="match status" value="1"/>
</dbReference>
<proteinExistence type="inferred from homology"/>
<dbReference type="PROSITE" id="PS51257">
    <property type="entry name" value="PROKAR_LIPOPROTEIN"/>
    <property type="match status" value="1"/>
</dbReference>
<dbReference type="InterPro" id="IPR002491">
    <property type="entry name" value="ABC_transptr_periplasmic_BD"/>
</dbReference>
<evidence type="ECO:0000313" key="4">
    <source>
        <dbReference type="EMBL" id="MDY5154794.1"/>
    </source>
</evidence>
<evidence type="ECO:0000313" key="5">
    <source>
        <dbReference type="Proteomes" id="UP001281731"/>
    </source>
</evidence>
<feature type="domain" description="Fe/B12 periplasmic-binding" evidence="3">
    <location>
        <begin position="58"/>
        <end position="330"/>
    </location>
</feature>
<sequence>MKKRLGAAIAACALLFGACGQSAAQKQKAAEEKPASSHYPVQVETCGETITFEKAPERIIMMQGTNYSILDALGVNDKIVARVGEVDLNGANDEMQKRIDAIQKLGSSQTESGGAMLSTEAVLEQKADLVVGYTKNGAVDKDALKAAGVNLYVPDSFCENYSVSKASFDLVDKEVDKMAKIFNMENKAQGIKDEAAKRLKNITSPVAKGTTVAGLWVYTAKGELGAYGTSSMAQPIFEANGLKNVFDDQEKRVQVVQIEKLLEKDPEWIVVLGYASQKDALLASVKSFPGADKLQAVKNDKLVFLPFVLTDPPNLLSVDGAIQLSKTLAK</sequence>
<reference evidence="4" key="1">
    <citation type="submission" date="2023-10" db="EMBL/GenBank/DDBJ databases">
        <title>Whole Genome based description of the genera Actinobaculum and Actinotignum reveals a complex phylogenetic relationship within the species included in the genus Actinotignum.</title>
        <authorList>
            <person name="Jensen C.S."/>
            <person name="Dargis R."/>
            <person name="Kemp M."/>
            <person name="Christensen J.J."/>
        </authorList>
    </citation>
    <scope>NUCLEOTIDE SEQUENCE</scope>
    <source>
        <strain evidence="4">SLA_B511</strain>
    </source>
</reference>
<accession>A0AAW9HT15</accession>
<dbReference type="SUPFAM" id="SSF53807">
    <property type="entry name" value="Helical backbone' metal receptor"/>
    <property type="match status" value="1"/>
</dbReference>
<dbReference type="Proteomes" id="UP001281731">
    <property type="component" value="Unassembled WGS sequence"/>
</dbReference>
<dbReference type="InterPro" id="IPR050902">
    <property type="entry name" value="ABC_Transporter_SBP"/>
</dbReference>
<keyword evidence="2" id="KW-0732">Signal</keyword>